<reference evidence="2" key="2">
    <citation type="submission" date="2023-01" db="EMBL/GenBank/DDBJ databases">
        <authorList>
            <person name="Sun Q."/>
            <person name="Evtushenko L."/>
        </authorList>
    </citation>
    <scope>NUCLEOTIDE SEQUENCE</scope>
    <source>
        <strain evidence="2">VKM Ac-1246</strain>
    </source>
</reference>
<proteinExistence type="predicted"/>
<dbReference type="InterPro" id="IPR012338">
    <property type="entry name" value="Beta-lactam/transpept-like"/>
</dbReference>
<dbReference type="PANTHER" id="PTHR46825:SF8">
    <property type="entry name" value="BETA-LACTAMASE-RELATED"/>
    <property type="match status" value="1"/>
</dbReference>
<dbReference type="Gene3D" id="3.40.710.10">
    <property type="entry name" value="DD-peptidase/beta-lactamase superfamily"/>
    <property type="match status" value="1"/>
</dbReference>
<sequence>MRHQIDLSPLGNAVDAVVGVSRSGRRETDGQGAATAETPFRIASLTKPLTAIATVVAAEKADVDLETPVADLGPIGSGADLGLSVAHLLAQTSGLAPVVTADAVAAIGDGEGALGEAARLVLGAGQVRPPGKRWEYYNGNYFVAGALLASLAGGSYEEALDHTLLRPWGLTRTTFTVPADLVPGTEQGQVLPGASYPRGRRPSGGLCATAADLLTVGEQLLARPELLAVVRTVRTRADDPMRYGFGWAIGRSGQLYLNGRLPGYRAAWMIVPEHDLVAVGLAAGSETLPALAQILDEQQASLTGDRIADDIDAFAA</sequence>
<dbReference type="InterPro" id="IPR050491">
    <property type="entry name" value="AmpC-like"/>
</dbReference>
<protein>
    <recommendedName>
        <fullName evidence="1">Beta-lactamase-related domain-containing protein</fullName>
    </recommendedName>
</protein>
<accession>A0ABQ5SZX5</accession>
<dbReference type="InterPro" id="IPR001466">
    <property type="entry name" value="Beta-lactam-related"/>
</dbReference>
<reference evidence="2" key="1">
    <citation type="journal article" date="2014" name="Int. J. Syst. Evol. Microbiol.">
        <title>Complete genome of a new Firmicutes species belonging to the dominant human colonic microbiota ('Ruminococcus bicirculans') reveals two chromosomes and a selective capacity to utilize plant glucans.</title>
        <authorList>
            <consortium name="NISC Comparative Sequencing Program"/>
            <person name="Wegmann U."/>
            <person name="Louis P."/>
            <person name="Goesmann A."/>
            <person name="Henrissat B."/>
            <person name="Duncan S.H."/>
            <person name="Flint H.J."/>
        </authorList>
    </citation>
    <scope>NUCLEOTIDE SEQUENCE</scope>
    <source>
        <strain evidence="2">VKM Ac-1246</strain>
    </source>
</reference>
<name>A0ABQ5SZX5_9ACTN</name>
<feature type="domain" description="Beta-lactamase-related" evidence="1">
    <location>
        <begin position="16"/>
        <end position="287"/>
    </location>
</feature>
<dbReference type="PANTHER" id="PTHR46825">
    <property type="entry name" value="D-ALANYL-D-ALANINE-CARBOXYPEPTIDASE/ENDOPEPTIDASE AMPH"/>
    <property type="match status" value="1"/>
</dbReference>
<organism evidence="2 3">
    <name type="scientific">Nocardioides luteus</name>
    <dbReference type="NCBI Taxonomy" id="1844"/>
    <lineage>
        <taxon>Bacteria</taxon>
        <taxon>Bacillati</taxon>
        <taxon>Actinomycetota</taxon>
        <taxon>Actinomycetes</taxon>
        <taxon>Propionibacteriales</taxon>
        <taxon>Nocardioidaceae</taxon>
        <taxon>Nocardioides</taxon>
    </lineage>
</organism>
<keyword evidence="3" id="KW-1185">Reference proteome</keyword>
<dbReference type="Pfam" id="PF00144">
    <property type="entry name" value="Beta-lactamase"/>
    <property type="match status" value="1"/>
</dbReference>
<evidence type="ECO:0000259" key="1">
    <source>
        <dbReference type="Pfam" id="PF00144"/>
    </source>
</evidence>
<comment type="caution">
    <text evidence="2">The sequence shown here is derived from an EMBL/GenBank/DDBJ whole genome shotgun (WGS) entry which is preliminary data.</text>
</comment>
<dbReference type="SUPFAM" id="SSF56601">
    <property type="entry name" value="beta-lactamase/transpeptidase-like"/>
    <property type="match status" value="1"/>
</dbReference>
<evidence type="ECO:0000313" key="3">
    <source>
        <dbReference type="Proteomes" id="UP001142292"/>
    </source>
</evidence>
<dbReference type="RefSeq" id="WP_189117498.1">
    <property type="nucleotide sequence ID" value="NZ_BMRK01000003.1"/>
</dbReference>
<evidence type="ECO:0000313" key="2">
    <source>
        <dbReference type="EMBL" id="GLJ69017.1"/>
    </source>
</evidence>
<dbReference type="Proteomes" id="UP001142292">
    <property type="component" value="Unassembled WGS sequence"/>
</dbReference>
<gene>
    <name evidence="2" type="ORF">GCM10017579_30530</name>
</gene>
<dbReference type="EMBL" id="BSEL01000005">
    <property type="protein sequence ID" value="GLJ69017.1"/>
    <property type="molecule type" value="Genomic_DNA"/>
</dbReference>